<dbReference type="PRINTS" id="PR00481">
    <property type="entry name" value="LAMNOPPTDASE"/>
</dbReference>
<comment type="function">
    <text evidence="8">Presumably involved in the processing and regular turnover of intracellular proteins. Catalyzes the removal of unsubstituted N-terminal amino acids from various peptides.</text>
</comment>
<dbReference type="SUPFAM" id="SSF53187">
    <property type="entry name" value="Zn-dependent exopeptidases"/>
    <property type="match status" value="1"/>
</dbReference>
<dbReference type="PROSITE" id="PS00631">
    <property type="entry name" value="CYTOSOL_AP"/>
    <property type="match status" value="1"/>
</dbReference>
<evidence type="ECO:0000256" key="5">
    <source>
        <dbReference type="ARBA" id="ARBA00022670"/>
    </source>
</evidence>
<feature type="binding site" evidence="8">
    <location>
        <position position="264"/>
    </location>
    <ligand>
        <name>Mn(2+)</name>
        <dbReference type="ChEBI" id="CHEBI:29035"/>
        <label>2</label>
    </ligand>
</feature>
<sequence>MKFSARKVEDASTATSACAVLPLFKGEALSGEAKKLDKASGGAISASIKLGDFKGKTGEGHTLLGCGKLKRILLIGCGEKTSFDRSAAREFVGGLYAALNHLDAKDALLLLGDIAVTDGDEAWLLEMLARQLTSSAYRYTETVSKPRPALALNRLVIAGSLSKGAAEKALAAGAATGSGINVARNLADLPGNYCTPSHLAAQARKLGRGNKKLKVQILEEKKMRELGMGSLLSVTAGTDEPAKLIVMEYTGAKKSDRPYVLVGKGITFDSGGISLKPGAKMDEMKYDMGGAASVFGTMTAITEMDLPLNVVAVVAAAENMPSGRATKPGDVVTSMAGKTIEVLNTDAEGRLVLCDALTYVERYKPAAVIDIATLTGACVVALGAHASGLYANKDELAEQLLAAGIESHDRAWHMPLWSEYTKQLKSNFADLANIGGPGGGSVTAACFLAEFTKAYDWAHLDIAGSAWSSAPKGATGRPVGLLTRYLQDRAGK</sequence>
<dbReference type="CDD" id="cd00433">
    <property type="entry name" value="Peptidase_M17"/>
    <property type="match status" value="1"/>
</dbReference>
<dbReference type="Gene3D" id="3.40.220.10">
    <property type="entry name" value="Leucine Aminopeptidase, subunit E, domain 1"/>
    <property type="match status" value="1"/>
</dbReference>
<evidence type="ECO:0000256" key="4">
    <source>
        <dbReference type="ARBA" id="ARBA00022438"/>
    </source>
</evidence>
<dbReference type="Proteomes" id="UP000326287">
    <property type="component" value="Chromosome"/>
</dbReference>
<evidence type="ECO:0000256" key="1">
    <source>
        <dbReference type="ARBA" id="ARBA00000135"/>
    </source>
</evidence>
<evidence type="ECO:0000256" key="6">
    <source>
        <dbReference type="ARBA" id="ARBA00022801"/>
    </source>
</evidence>
<feature type="active site" evidence="8">
    <location>
        <position position="350"/>
    </location>
</feature>
<comment type="subcellular location">
    <subcellularLocation>
        <location evidence="8">Cytoplasm</location>
    </subcellularLocation>
</comment>
<protein>
    <recommendedName>
        <fullName evidence="8">Probable cytosol aminopeptidase</fullName>
        <ecNumber evidence="8">3.4.11.1</ecNumber>
    </recommendedName>
    <alternativeName>
        <fullName evidence="8">Leucine aminopeptidase</fullName>
        <shortName evidence="8">LAP</shortName>
        <ecNumber evidence="8">3.4.11.10</ecNumber>
    </alternativeName>
    <alternativeName>
        <fullName evidence="8">Leucyl aminopeptidase</fullName>
    </alternativeName>
</protein>
<reference evidence="10 11" key="1">
    <citation type="submission" date="2019-02" db="EMBL/GenBank/DDBJ databases">
        <authorList>
            <person name="Li S.-H."/>
        </authorList>
    </citation>
    <scope>NUCLEOTIDE SEQUENCE [LARGE SCALE GENOMIC DNA]</scope>
    <source>
        <strain evidence="10 11">IMCC14385</strain>
    </source>
</reference>
<evidence type="ECO:0000256" key="7">
    <source>
        <dbReference type="ARBA" id="ARBA00023211"/>
    </source>
</evidence>
<organism evidence="10 11">
    <name type="scientific">Halioglobus maricola</name>
    <dbReference type="NCBI Taxonomy" id="2601894"/>
    <lineage>
        <taxon>Bacteria</taxon>
        <taxon>Pseudomonadati</taxon>
        <taxon>Pseudomonadota</taxon>
        <taxon>Gammaproteobacteria</taxon>
        <taxon>Cellvibrionales</taxon>
        <taxon>Halieaceae</taxon>
        <taxon>Halioglobus</taxon>
    </lineage>
</organism>
<comment type="catalytic activity">
    <reaction evidence="1 8">
        <text>Release of an N-terminal amino acid, Xaa-|-Yaa-, in which Xaa is preferably Leu, but may be other amino acids including Pro although not Arg or Lys, and Yaa may be Pro. Amino acid amides and methyl esters are also readily hydrolyzed, but rates on arylamides are exceedingly low.</text>
        <dbReference type="EC" id="3.4.11.1"/>
    </reaction>
</comment>
<dbReference type="NCBIfam" id="NF002074">
    <property type="entry name" value="PRK00913.1-4"/>
    <property type="match status" value="1"/>
</dbReference>
<feature type="active site" evidence="8">
    <location>
        <position position="276"/>
    </location>
</feature>
<dbReference type="PANTHER" id="PTHR11963:SF23">
    <property type="entry name" value="CYTOSOL AMINOPEPTIDASE"/>
    <property type="match status" value="1"/>
</dbReference>
<comment type="catalytic activity">
    <reaction evidence="2 8">
        <text>Release of an N-terminal amino acid, preferentially leucine, but not glutamic or aspartic acids.</text>
        <dbReference type="EC" id="3.4.11.10"/>
    </reaction>
</comment>
<keyword evidence="4 8" id="KW-0031">Aminopeptidase</keyword>
<keyword evidence="11" id="KW-1185">Reference proteome</keyword>
<evidence type="ECO:0000256" key="3">
    <source>
        <dbReference type="ARBA" id="ARBA00009528"/>
    </source>
</evidence>
<dbReference type="HAMAP" id="MF_00181">
    <property type="entry name" value="Cytosol_peptidase_M17"/>
    <property type="match status" value="1"/>
</dbReference>
<dbReference type="PANTHER" id="PTHR11963">
    <property type="entry name" value="LEUCINE AMINOPEPTIDASE-RELATED"/>
    <property type="match status" value="1"/>
</dbReference>
<dbReference type="GO" id="GO:0070006">
    <property type="term" value="F:metalloaminopeptidase activity"/>
    <property type="evidence" value="ECO:0007669"/>
    <property type="project" value="InterPro"/>
</dbReference>
<dbReference type="KEGG" id="halc:EY643_13365"/>
<feature type="binding site" evidence="8">
    <location>
        <position position="269"/>
    </location>
    <ligand>
        <name>Mn(2+)</name>
        <dbReference type="ChEBI" id="CHEBI:29035"/>
        <label>2</label>
    </ligand>
</feature>
<dbReference type="AlphaFoldDB" id="A0A5P9NQW3"/>
<dbReference type="GO" id="GO:0005737">
    <property type="term" value="C:cytoplasm"/>
    <property type="evidence" value="ECO:0007669"/>
    <property type="project" value="UniProtKB-SubCell"/>
</dbReference>
<evidence type="ECO:0000313" key="11">
    <source>
        <dbReference type="Proteomes" id="UP000326287"/>
    </source>
</evidence>
<gene>
    <name evidence="8" type="primary">pepA</name>
    <name evidence="10" type="ORF">EY643_13365</name>
</gene>
<dbReference type="NCBIfam" id="NF002073">
    <property type="entry name" value="PRK00913.1-2"/>
    <property type="match status" value="1"/>
</dbReference>
<evidence type="ECO:0000256" key="8">
    <source>
        <dbReference type="HAMAP-Rule" id="MF_00181"/>
    </source>
</evidence>
<dbReference type="Pfam" id="PF00883">
    <property type="entry name" value="Peptidase_M17"/>
    <property type="match status" value="1"/>
</dbReference>
<feature type="binding site" evidence="8">
    <location>
        <position position="348"/>
    </location>
    <ligand>
        <name>Mn(2+)</name>
        <dbReference type="ChEBI" id="CHEBI:29035"/>
        <label>1</label>
    </ligand>
</feature>
<feature type="binding site" evidence="8">
    <location>
        <position position="287"/>
    </location>
    <ligand>
        <name>Mn(2+)</name>
        <dbReference type="ChEBI" id="CHEBI:29035"/>
        <label>2</label>
    </ligand>
</feature>
<evidence type="ECO:0000256" key="2">
    <source>
        <dbReference type="ARBA" id="ARBA00000967"/>
    </source>
</evidence>
<dbReference type="OrthoDB" id="9809354at2"/>
<dbReference type="EMBL" id="CP036422">
    <property type="protein sequence ID" value="QFU77896.1"/>
    <property type="molecule type" value="Genomic_DNA"/>
</dbReference>
<dbReference type="InterPro" id="IPR043472">
    <property type="entry name" value="Macro_dom-like"/>
</dbReference>
<proteinExistence type="inferred from homology"/>
<dbReference type="Pfam" id="PF02789">
    <property type="entry name" value="Peptidase_M17_N"/>
    <property type="match status" value="1"/>
</dbReference>
<keyword evidence="8" id="KW-0479">Metal-binding</keyword>
<feature type="binding site" evidence="8">
    <location>
        <position position="269"/>
    </location>
    <ligand>
        <name>Mn(2+)</name>
        <dbReference type="ChEBI" id="CHEBI:29035"/>
        <label>1</label>
    </ligand>
</feature>
<evidence type="ECO:0000313" key="10">
    <source>
        <dbReference type="EMBL" id="QFU77896.1"/>
    </source>
</evidence>
<dbReference type="InterPro" id="IPR011356">
    <property type="entry name" value="Leucine_aapep/pepB"/>
</dbReference>
<keyword evidence="7 8" id="KW-0464">Manganese</keyword>
<dbReference type="GO" id="GO:0006508">
    <property type="term" value="P:proteolysis"/>
    <property type="evidence" value="ECO:0007669"/>
    <property type="project" value="UniProtKB-KW"/>
</dbReference>
<dbReference type="InterPro" id="IPR008283">
    <property type="entry name" value="Peptidase_M17_N"/>
</dbReference>
<keyword evidence="5 8" id="KW-0645">Protease</keyword>
<feature type="domain" description="Cytosol aminopeptidase" evidence="9">
    <location>
        <begin position="344"/>
        <end position="351"/>
    </location>
</feature>
<name>A0A5P9NQW3_9GAMM</name>
<evidence type="ECO:0000259" key="9">
    <source>
        <dbReference type="PROSITE" id="PS00631"/>
    </source>
</evidence>
<feature type="binding site" evidence="8">
    <location>
        <position position="348"/>
    </location>
    <ligand>
        <name>Mn(2+)</name>
        <dbReference type="ChEBI" id="CHEBI:29035"/>
        <label>2</label>
    </ligand>
</feature>
<dbReference type="EC" id="3.4.11.1" evidence="8"/>
<comment type="similarity">
    <text evidence="3 8">Belongs to the peptidase M17 family.</text>
</comment>
<accession>A0A5P9NQW3</accession>
<keyword evidence="8" id="KW-0963">Cytoplasm</keyword>
<comment type="cofactor">
    <cofactor evidence="8">
        <name>Mn(2+)</name>
        <dbReference type="ChEBI" id="CHEBI:29035"/>
    </cofactor>
    <text evidence="8">Binds 2 manganese ions per subunit.</text>
</comment>
<dbReference type="GO" id="GO:0030145">
    <property type="term" value="F:manganese ion binding"/>
    <property type="evidence" value="ECO:0007669"/>
    <property type="project" value="UniProtKB-UniRule"/>
</dbReference>
<dbReference type="InterPro" id="IPR000819">
    <property type="entry name" value="Peptidase_M17_C"/>
</dbReference>
<dbReference type="InterPro" id="IPR023042">
    <property type="entry name" value="Peptidase_M17_leu_NH2_pept"/>
</dbReference>
<dbReference type="SUPFAM" id="SSF52949">
    <property type="entry name" value="Macro domain-like"/>
    <property type="match status" value="1"/>
</dbReference>
<feature type="binding site" evidence="8">
    <location>
        <position position="346"/>
    </location>
    <ligand>
        <name>Mn(2+)</name>
        <dbReference type="ChEBI" id="CHEBI:29035"/>
        <label>1</label>
    </ligand>
</feature>
<dbReference type="Gene3D" id="3.40.630.10">
    <property type="entry name" value="Zn peptidases"/>
    <property type="match status" value="1"/>
</dbReference>
<keyword evidence="6 8" id="KW-0378">Hydrolase</keyword>
<dbReference type="EC" id="3.4.11.10" evidence="8"/>